<keyword evidence="4" id="KW-0520">NAD</keyword>
<dbReference type="InterPro" id="IPR029753">
    <property type="entry name" value="D-isomer_DH_CS"/>
</dbReference>
<evidence type="ECO:0000259" key="6">
    <source>
        <dbReference type="Pfam" id="PF00389"/>
    </source>
</evidence>
<dbReference type="PROSITE" id="PS00671">
    <property type="entry name" value="D_2_HYDROXYACID_DH_3"/>
    <property type="match status" value="1"/>
</dbReference>
<evidence type="ECO:0000259" key="7">
    <source>
        <dbReference type="Pfam" id="PF02826"/>
    </source>
</evidence>
<evidence type="ECO:0000256" key="2">
    <source>
        <dbReference type="ARBA" id="ARBA00022605"/>
    </source>
</evidence>
<dbReference type="InterPro" id="IPR006139">
    <property type="entry name" value="D-isomer_2_OHA_DH_cat_dom"/>
</dbReference>
<dbReference type="Pfam" id="PF00389">
    <property type="entry name" value="2-Hacid_dh"/>
    <property type="match status" value="1"/>
</dbReference>
<dbReference type="GO" id="GO:0008652">
    <property type="term" value="P:amino acid biosynthetic process"/>
    <property type="evidence" value="ECO:0007669"/>
    <property type="project" value="UniProtKB-KW"/>
</dbReference>
<feature type="domain" description="D-isomer specific 2-hydroxyacid dehydrogenase NAD-binding" evidence="7">
    <location>
        <begin position="111"/>
        <end position="286"/>
    </location>
</feature>
<dbReference type="SUPFAM" id="SSF52283">
    <property type="entry name" value="Formate/glycerate dehydrogenase catalytic domain-like"/>
    <property type="match status" value="1"/>
</dbReference>
<dbReference type="PROSITE" id="PS00065">
    <property type="entry name" value="D_2_HYDROXYACID_DH_1"/>
    <property type="match status" value="1"/>
</dbReference>
<keyword evidence="3 5" id="KW-0560">Oxidoreductase</keyword>
<dbReference type="GO" id="GO:0051287">
    <property type="term" value="F:NAD binding"/>
    <property type="evidence" value="ECO:0007669"/>
    <property type="project" value="InterPro"/>
</dbReference>
<sequence>MSFTVLSLGGPVAPEGEEILRAAGIVSLSTGPYPSKTELLPLLAEIQPDALVVRLIERVDAEVMMASPKLKAVAKHGAGTNDIDIAAAAALGIPVLAAVGANAHSVAEHALTLMLALAKDLRTQDAFVRGGGWEKKVYRGHELRGRTLGIVGIGAIGSVVARLAVPFGLKTIAYDPYVSDAAFGPHAEKVTELDTLLSRADIVSLHCPLTEETRGMIGARALAAMKRDAVLINTARGEVVDEPSLVEALRSGGIAAAGLDVFAPEPPAAANPLWSFPNVIVSPHVGGVTEEARRELSVMTCRNLVALLEGRKVDARFLVRPA</sequence>
<dbReference type="AlphaFoldDB" id="A0A212LKB2"/>
<organism evidence="8">
    <name type="scientific">uncultured Pleomorphomonas sp</name>
    <dbReference type="NCBI Taxonomy" id="442121"/>
    <lineage>
        <taxon>Bacteria</taxon>
        <taxon>Pseudomonadati</taxon>
        <taxon>Pseudomonadota</taxon>
        <taxon>Alphaproteobacteria</taxon>
        <taxon>Hyphomicrobiales</taxon>
        <taxon>Pleomorphomonadaceae</taxon>
        <taxon>Pleomorphomonas</taxon>
        <taxon>environmental samples</taxon>
    </lineage>
</organism>
<dbReference type="InterPro" id="IPR029752">
    <property type="entry name" value="D-isomer_DH_CS1"/>
</dbReference>
<keyword evidence="2" id="KW-0028">Amino-acid biosynthesis</keyword>
<dbReference type="PANTHER" id="PTHR42789">
    <property type="entry name" value="D-ISOMER SPECIFIC 2-HYDROXYACID DEHYDROGENASE FAMILY PROTEIN (AFU_ORTHOLOGUE AFUA_6G10090)"/>
    <property type="match status" value="1"/>
</dbReference>
<evidence type="ECO:0000256" key="1">
    <source>
        <dbReference type="ARBA" id="ARBA00005854"/>
    </source>
</evidence>
<evidence type="ECO:0000256" key="4">
    <source>
        <dbReference type="ARBA" id="ARBA00023027"/>
    </source>
</evidence>
<evidence type="ECO:0000256" key="5">
    <source>
        <dbReference type="RuleBase" id="RU003719"/>
    </source>
</evidence>
<dbReference type="EMBL" id="FMJD01000010">
    <property type="protein sequence ID" value="SCM77964.1"/>
    <property type="molecule type" value="Genomic_DNA"/>
</dbReference>
<reference evidence="8" key="1">
    <citation type="submission" date="2016-08" db="EMBL/GenBank/DDBJ databases">
        <authorList>
            <person name="Seilhamer J.J."/>
        </authorList>
    </citation>
    <scope>NUCLEOTIDE SEQUENCE</scope>
    <source>
        <strain evidence="8">86</strain>
    </source>
</reference>
<name>A0A212LKB2_9HYPH</name>
<evidence type="ECO:0000313" key="8">
    <source>
        <dbReference type="EMBL" id="SCM77964.1"/>
    </source>
</evidence>
<dbReference type="PROSITE" id="PS00670">
    <property type="entry name" value="D_2_HYDROXYACID_DH_2"/>
    <property type="match status" value="1"/>
</dbReference>
<dbReference type="CDD" id="cd12173">
    <property type="entry name" value="PGDH_4"/>
    <property type="match status" value="1"/>
</dbReference>
<dbReference type="GO" id="GO:0016616">
    <property type="term" value="F:oxidoreductase activity, acting on the CH-OH group of donors, NAD or NADP as acceptor"/>
    <property type="evidence" value="ECO:0007669"/>
    <property type="project" value="InterPro"/>
</dbReference>
<feature type="domain" description="D-isomer specific 2-hydroxyacid dehydrogenase catalytic" evidence="6">
    <location>
        <begin position="11"/>
        <end position="313"/>
    </location>
</feature>
<evidence type="ECO:0000256" key="3">
    <source>
        <dbReference type="ARBA" id="ARBA00023002"/>
    </source>
</evidence>
<dbReference type="FunFam" id="3.40.50.720:FF:000203">
    <property type="entry name" value="D-3-phosphoglycerate dehydrogenase (SerA)"/>
    <property type="match status" value="1"/>
</dbReference>
<dbReference type="SUPFAM" id="SSF51735">
    <property type="entry name" value="NAD(P)-binding Rossmann-fold domains"/>
    <property type="match status" value="1"/>
</dbReference>
<comment type="similarity">
    <text evidence="1 5">Belongs to the D-isomer specific 2-hydroxyacid dehydrogenase family.</text>
</comment>
<protein>
    <submittedName>
        <fullName evidence="8">D-isomer specific 2-hydroxyacid dehydrogenase, NAD-binding</fullName>
    </submittedName>
</protein>
<gene>
    <name evidence="8" type="ORF">KL86PLE_60279</name>
</gene>
<dbReference type="Gene3D" id="3.40.50.720">
    <property type="entry name" value="NAD(P)-binding Rossmann-like Domain"/>
    <property type="match status" value="2"/>
</dbReference>
<dbReference type="InterPro" id="IPR050857">
    <property type="entry name" value="D-2-hydroxyacid_DH"/>
</dbReference>
<proteinExistence type="inferred from homology"/>
<dbReference type="InterPro" id="IPR006140">
    <property type="entry name" value="D-isomer_DH_NAD-bd"/>
</dbReference>
<dbReference type="Pfam" id="PF02826">
    <property type="entry name" value="2-Hacid_dh_C"/>
    <property type="match status" value="1"/>
</dbReference>
<dbReference type="RefSeq" id="WP_288197736.1">
    <property type="nucleotide sequence ID" value="NZ_LT608334.1"/>
</dbReference>
<dbReference type="InterPro" id="IPR036291">
    <property type="entry name" value="NAD(P)-bd_dom_sf"/>
</dbReference>
<accession>A0A212LKB2</accession>
<dbReference type="PANTHER" id="PTHR42789:SF1">
    <property type="entry name" value="D-ISOMER SPECIFIC 2-HYDROXYACID DEHYDROGENASE FAMILY PROTEIN (AFU_ORTHOLOGUE AFUA_6G10090)"/>
    <property type="match status" value="1"/>
</dbReference>